<evidence type="ECO:0000256" key="1">
    <source>
        <dbReference type="SAM" id="MobiDB-lite"/>
    </source>
</evidence>
<dbReference type="Gene3D" id="1.10.1200.270">
    <property type="entry name" value="Methyltransferase, alpha-helical capping domain"/>
    <property type="match status" value="1"/>
</dbReference>
<sequence>MEVMRVLHMNKGDDENSYAKNSKVQSKMNISRKANQRGGHNANACAPISLTSWELQTWVAPLDRTRCR</sequence>
<feature type="region of interest" description="Disordered" evidence="1">
    <location>
        <begin position="1"/>
        <end position="25"/>
    </location>
</feature>
<evidence type="ECO:0000313" key="2">
    <source>
        <dbReference type="EMBL" id="VFU38681.1"/>
    </source>
</evidence>
<gene>
    <name evidence="2" type="ORF">SVIM_LOCUS212150</name>
</gene>
<accession>A0A6N2LDQ2</accession>
<reference evidence="2" key="1">
    <citation type="submission" date="2019-03" db="EMBL/GenBank/DDBJ databases">
        <authorList>
            <person name="Mank J."/>
            <person name="Almeida P."/>
        </authorList>
    </citation>
    <scope>NUCLEOTIDE SEQUENCE</scope>
    <source>
        <strain evidence="2">78183</strain>
    </source>
</reference>
<dbReference type="InterPro" id="IPR042086">
    <property type="entry name" value="MeTrfase_capping"/>
</dbReference>
<organism evidence="2">
    <name type="scientific">Salix viminalis</name>
    <name type="common">Common osier</name>
    <name type="synonym">Basket willow</name>
    <dbReference type="NCBI Taxonomy" id="40686"/>
    <lineage>
        <taxon>Eukaryota</taxon>
        <taxon>Viridiplantae</taxon>
        <taxon>Streptophyta</taxon>
        <taxon>Embryophyta</taxon>
        <taxon>Tracheophyta</taxon>
        <taxon>Spermatophyta</taxon>
        <taxon>Magnoliopsida</taxon>
        <taxon>eudicotyledons</taxon>
        <taxon>Gunneridae</taxon>
        <taxon>Pentapetalae</taxon>
        <taxon>rosids</taxon>
        <taxon>fabids</taxon>
        <taxon>Malpighiales</taxon>
        <taxon>Salicaceae</taxon>
        <taxon>Saliceae</taxon>
        <taxon>Salix</taxon>
    </lineage>
</organism>
<protein>
    <submittedName>
        <fullName evidence="2">Uncharacterized protein</fullName>
    </submittedName>
</protein>
<proteinExistence type="predicted"/>
<dbReference type="EMBL" id="CAADRP010001446">
    <property type="protein sequence ID" value="VFU38681.1"/>
    <property type="molecule type" value="Genomic_DNA"/>
</dbReference>
<dbReference type="AlphaFoldDB" id="A0A6N2LDQ2"/>
<name>A0A6N2LDQ2_SALVM</name>